<comment type="subcellular location">
    <subcellularLocation>
        <location evidence="1 5">Nucleus</location>
    </subcellularLocation>
</comment>
<dbReference type="Pfam" id="PF08612">
    <property type="entry name" value="Med20"/>
    <property type="match status" value="1"/>
</dbReference>
<organism evidence="6 7">
    <name type="scientific">Clavelina lepadiformis</name>
    <name type="common">Light-bulb sea squirt</name>
    <name type="synonym">Ascidia lepadiformis</name>
    <dbReference type="NCBI Taxonomy" id="159417"/>
    <lineage>
        <taxon>Eukaryota</taxon>
        <taxon>Metazoa</taxon>
        <taxon>Chordata</taxon>
        <taxon>Tunicata</taxon>
        <taxon>Ascidiacea</taxon>
        <taxon>Aplousobranchia</taxon>
        <taxon>Clavelinidae</taxon>
        <taxon>Clavelina</taxon>
    </lineage>
</organism>
<evidence type="ECO:0000256" key="5">
    <source>
        <dbReference type="RuleBase" id="RU364152"/>
    </source>
</evidence>
<comment type="similarity">
    <text evidence="2 5">Belongs to the Mediator complex subunit 20 family.</text>
</comment>
<name>A0ABP0H2Q7_CLALP</name>
<gene>
    <name evidence="5" type="primary">MED20</name>
    <name evidence="6" type="ORF">CVLEPA_LOCUS31715</name>
</gene>
<keyword evidence="5" id="KW-0804">Transcription</keyword>
<dbReference type="PANTHER" id="PTHR12465">
    <property type="entry name" value="UBIQUITIN SPECIFIC PROTEASE HOMOLOG 49"/>
    <property type="match status" value="1"/>
</dbReference>
<evidence type="ECO:0000256" key="3">
    <source>
        <dbReference type="ARBA" id="ARBA00019690"/>
    </source>
</evidence>
<protein>
    <recommendedName>
        <fullName evidence="3 5">Mediator of RNA polymerase II transcription subunit 20</fullName>
    </recommendedName>
    <alternativeName>
        <fullName evidence="5">Mediator complex subunit 20</fullName>
    </alternativeName>
</protein>
<keyword evidence="7" id="KW-1185">Reference proteome</keyword>
<dbReference type="Proteomes" id="UP001642483">
    <property type="component" value="Unassembled WGS sequence"/>
</dbReference>
<keyword evidence="5" id="KW-0805">Transcription regulation</keyword>
<comment type="function">
    <text evidence="5">Component of the Mediator complex, a coactivator involved in the regulated transcription of nearly all RNA polymerase II-dependent genes. Mediator functions as a bridge to convey information from gene-specific regulatory proteins to the basal RNA polymerase II transcription machinery. Mediator is recruited to promoters by direct interactions with regulatory proteins and serves as a scaffold for the assembly of a functional preinitiation complex with RNA polymerase II and the general transcription factors.</text>
</comment>
<dbReference type="PANTHER" id="PTHR12465:SF0">
    <property type="entry name" value="MEDIATOR OF RNA POLYMERASE II TRANSCRIPTION SUBUNIT 20"/>
    <property type="match status" value="1"/>
</dbReference>
<keyword evidence="5" id="KW-0010">Activator</keyword>
<evidence type="ECO:0000313" key="7">
    <source>
        <dbReference type="Proteomes" id="UP001642483"/>
    </source>
</evidence>
<evidence type="ECO:0000256" key="1">
    <source>
        <dbReference type="ARBA" id="ARBA00004123"/>
    </source>
</evidence>
<accession>A0ABP0H2Q7</accession>
<evidence type="ECO:0000256" key="2">
    <source>
        <dbReference type="ARBA" id="ARBA00010743"/>
    </source>
</evidence>
<dbReference type="InterPro" id="IPR013921">
    <property type="entry name" value="Mediator_Med20"/>
</dbReference>
<reference evidence="6 7" key="1">
    <citation type="submission" date="2024-02" db="EMBL/GenBank/DDBJ databases">
        <authorList>
            <person name="Daric V."/>
            <person name="Darras S."/>
        </authorList>
    </citation>
    <scope>NUCLEOTIDE SEQUENCE [LARGE SCALE GENOMIC DNA]</scope>
</reference>
<comment type="caution">
    <text evidence="6">The sequence shown here is derived from an EMBL/GenBank/DDBJ whole genome shotgun (WGS) entry which is preliminary data.</text>
</comment>
<evidence type="ECO:0000256" key="4">
    <source>
        <dbReference type="ARBA" id="ARBA00023242"/>
    </source>
</evidence>
<proteinExistence type="inferred from homology"/>
<sequence length="201" mass="22589">MGVTYVSQWNIPEGKNIQQGVEELQNKAEKLGAKKCGLFVVECESFHSTNAQNLKTLHTIHNSEYPASRFACFEDGSFLVTDVMLGTFLSKLRSVWQPKKGGKIESKGQRYEFGDFIIKIGIVSMGPSTKGIALELEYAPCRFPLDCWELMTEMLHELIDDQAPASLPQVIAQKPDANLAELTALQYIRLFNNLRKASMNR</sequence>
<evidence type="ECO:0000313" key="6">
    <source>
        <dbReference type="EMBL" id="CAK8698261.1"/>
    </source>
</evidence>
<comment type="subunit">
    <text evidence="5">Component of the Mediator complex.</text>
</comment>
<keyword evidence="4 5" id="KW-0539">Nucleus</keyword>
<dbReference type="EMBL" id="CAWYQH010000174">
    <property type="protein sequence ID" value="CAK8698261.1"/>
    <property type="molecule type" value="Genomic_DNA"/>
</dbReference>